<dbReference type="PANTHER" id="PTHR33778:SF1">
    <property type="entry name" value="MAGNESIUM TRANSPORTER YHID-RELATED"/>
    <property type="match status" value="1"/>
</dbReference>
<organism evidence="10 11">
    <name type="scientific">Paracidovorax cattleyae</name>
    <dbReference type="NCBI Taxonomy" id="80868"/>
    <lineage>
        <taxon>Bacteria</taxon>
        <taxon>Pseudomonadati</taxon>
        <taxon>Pseudomonadota</taxon>
        <taxon>Betaproteobacteria</taxon>
        <taxon>Burkholderiales</taxon>
        <taxon>Comamonadaceae</taxon>
        <taxon>Paracidovorax</taxon>
    </lineage>
</organism>
<dbReference type="GO" id="GO:0005886">
    <property type="term" value="C:plasma membrane"/>
    <property type="evidence" value="ECO:0007669"/>
    <property type="project" value="UniProtKB-SubCell"/>
</dbReference>
<feature type="domain" description="MgtC/SapB/SrpB/YhiD N-terminal" evidence="9">
    <location>
        <begin position="32"/>
        <end position="151"/>
    </location>
</feature>
<protein>
    <recommendedName>
        <fullName evidence="7">Protein MgtC</fullName>
    </recommendedName>
</protein>
<evidence type="ECO:0000256" key="4">
    <source>
        <dbReference type="ARBA" id="ARBA00022692"/>
    </source>
</evidence>
<keyword evidence="5" id="KW-1133">Transmembrane helix</keyword>
<evidence type="ECO:0000256" key="1">
    <source>
        <dbReference type="ARBA" id="ARBA00004651"/>
    </source>
</evidence>
<gene>
    <name evidence="10" type="ORF">SAMN04489708_10990</name>
</gene>
<keyword evidence="11" id="KW-1185">Reference proteome</keyword>
<evidence type="ECO:0000256" key="3">
    <source>
        <dbReference type="ARBA" id="ARBA00022475"/>
    </source>
</evidence>
<accession>A0A1H0R1M6</accession>
<evidence type="ECO:0000313" key="10">
    <source>
        <dbReference type="EMBL" id="SDP23049.1"/>
    </source>
</evidence>
<dbReference type="AlphaFoldDB" id="A0A1H0R1M6"/>
<dbReference type="RefSeq" id="WP_092833946.1">
    <property type="nucleotide sequence ID" value="NZ_FNJL01000009.1"/>
</dbReference>
<evidence type="ECO:0000259" key="9">
    <source>
        <dbReference type="Pfam" id="PF02308"/>
    </source>
</evidence>
<keyword evidence="6" id="KW-0472">Membrane</keyword>
<evidence type="ECO:0000256" key="5">
    <source>
        <dbReference type="ARBA" id="ARBA00022989"/>
    </source>
</evidence>
<dbReference type="InterPro" id="IPR049177">
    <property type="entry name" value="MgtC_SapB_SrpB_YhiD_N"/>
</dbReference>
<dbReference type="OrthoDB" id="9811198at2"/>
<sequence>MTDWWSVILATVAGEFSDLPDLEQATRIVVRLGMAGLLGGLLGWEREHRGKAAGVRTHMLVSMGAALFVLVAEQEGIAPADNSRVLQGIIAGVGFLGAGTILKSDGAHQIRGLTTAAGIWLTAAIGVAAGLGREATAVLSTLLALLVLAAEPLAQRLLHRRGAPGDGGRTAAAERHAAAGPRSPSPASDPGSETGSTGGGPPHAS</sequence>
<feature type="compositionally biased region" description="Low complexity" evidence="8">
    <location>
        <begin position="178"/>
        <end position="195"/>
    </location>
</feature>
<comment type="subcellular location">
    <subcellularLocation>
        <location evidence="7">Cell inner membrane</location>
        <topology evidence="7">Multi-pass membrane protein</topology>
    </subcellularLocation>
    <subcellularLocation>
        <location evidence="1">Cell membrane</location>
        <topology evidence="1">Multi-pass membrane protein</topology>
    </subcellularLocation>
</comment>
<dbReference type="Proteomes" id="UP000199317">
    <property type="component" value="Unassembled WGS sequence"/>
</dbReference>
<evidence type="ECO:0000256" key="2">
    <source>
        <dbReference type="ARBA" id="ARBA00009298"/>
    </source>
</evidence>
<comment type="similarity">
    <text evidence="2 7">Belongs to the MgtC/SapB family.</text>
</comment>
<proteinExistence type="inferred from homology"/>
<feature type="compositionally biased region" description="Gly residues" evidence="8">
    <location>
        <begin position="196"/>
        <end position="205"/>
    </location>
</feature>
<dbReference type="PANTHER" id="PTHR33778">
    <property type="entry name" value="PROTEIN MGTC"/>
    <property type="match status" value="1"/>
</dbReference>
<dbReference type="PRINTS" id="PR01837">
    <property type="entry name" value="MGTCSAPBPROT"/>
</dbReference>
<feature type="region of interest" description="Disordered" evidence="8">
    <location>
        <begin position="160"/>
        <end position="205"/>
    </location>
</feature>
<dbReference type="Pfam" id="PF02308">
    <property type="entry name" value="MgtC"/>
    <property type="match status" value="1"/>
</dbReference>
<evidence type="ECO:0000256" key="8">
    <source>
        <dbReference type="SAM" id="MobiDB-lite"/>
    </source>
</evidence>
<name>A0A1H0R1M6_9BURK</name>
<keyword evidence="7" id="KW-0997">Cell inner membrane</keyword>
<dbReference type="InterPro" id="IPR003416">
    <property type="entry name" value="MgtC/SapB/SrpB/YhiD_fam"/>
</dbReference>
<evidence type="ECO:0000256" key="6">
    <source>
        <dbReference type="ARBA" id="ARBA00023136"/>
    </source>
</evidence>
<reference evidence="11" key="1">
    <citation type="submission" date="2016-10" db="EMBL/GenBank/DDBJ databases">
        <authorList>
            <person name="Varghese N."/>
            <person name="Submissions S."/>
        </authorList>
    </citation>
    <scope>NUCLEOTIDE SEQUENCE [LARGE SCALE GENOMIC DNA]</scope>
    <source>
        <strain evidence="11">DSM 17101</strain>
    </source>
</reference>
<dbReference type="EMBL" id="FNJL01000009">
    <property type="protein sequence ID" value="SDP23049.1"/>
    <property type="molecule type" value="Genomic_DNA"/>
</dbReference>
<evidence type="ECO:0000313" key="11">
    <source>
        <dbReference type="Proteomes" id="UP000199317"/>
    </source>
</evidence>
<keyword evidence="4" id="KW-0812">Transmembrane</keyword>
<evidence type="ECO:0000256" key="7">
    <source>
        <dbReference type="RuleBase" id="RU365041"/>
    </source>
</evidence>
<keyword evidence="3" id="KW-1003">Cell membrane</keyword>